<protein>
    <submittedName>
        <fullName evidence="5">Restriction endonuclease subunit S</fullName>
    </submittedName>
</protein>
<sequence length="322" mass="36189">MKPNPSKLEPLFLFHCLRQPDVRRQLAGKMEGATGRQRIPKSVLEAHLLPLPPLPEQRKIAHVLSTIQRAIELQDRIIAAVRELKRSLMRHLFTYGPVPVDQIDRVPLKETEIGPVPEHWEVVKLGDVADTKSGGTPSRNVPEYFKGNIPWVKSGELDDNIIFKTEEQISEKGLENSSAKIFPRGTLLIAMYGATAGKTALLDIDAATNQAVCAVFPKDKSFDPQYMKAYIIHRREDLLKERYGGAQPNVSQTIIKAFPVTLPPLPEQSQIAHIITRLEQKVEAEEKRKVALQSLFQTMLHLLMTGKVRVKDLEVNLDAPGR</sequence>
<dbReference type="InterPro" id="IPR052021">
    <property type="entry name" value="Type-I_RS_S_subunit"/>
</dbReference>
<comment type="similarity">
    <text evidence="1">Belongs to the type-I restriction system S methylase family.</text>
</comment>
<proteinExistence type="inferred from homology"/>
<feature type="domain" description="Type I restriction modification DNA specificity" evidence="4">
    <location>
        <begin position="117"/>
        <end position="292"/>
    </location>
</feature>
<evidence type="ECO:0000259" key="4">
    <source>
        <dbReference type="Pfam" id="PF01420"/>
    </source>
</evidence>
<keyword evidence="6" id="KW-1185">Reference proteome</keyword>
<dbReference type="GO" id="GO:0009307">
    <property type="term" value="P:DNA restriction-modification system"/>
    <property type="evidence" value="ECO:0007669"/>
    <property type="project" value="UniProtKB-KW"/>
</dbReference>
<dbReference type="AlphaFoldDB" id="A0A494X0P7"/>
<dbReference type="Gene3D" id="1.10.287.1120">
    <property type="entry name" value="Bipartite methylase S protein"/>
    <property type="match status" value="1"/>
</dbReference>
<evidence type="ECO:0000256" key="2">
    <source>
        <dbReference type="ARBA" id="ARBA00022747"/>
    </source>
</evidence>
<keyword evidence="5" id="KW-0540">Nuclease</keyword>
<dbReference type="InterPro" id="IPR000055">
    <property type="entry name" value="Restrct_endonuc_typeI_TRD"/>
</dbReference>
<evidence type="ECO:0000256" key="3">
    <source>
        <dbReference type="ARBA" id="ARBA00023125"/>
    </source>
</evidence>
<dbReference type="OrthoDB" id="9811611at2"/>
<dbReference type="Pfam" id="PF01420">
    <property type="entry name" value="Methylase_S"/>
    <property type="match status" value="2"/>
</dbReference>
<reference evidence="5 6" key="1">
    <citation type="submission" date="2018-10" db="EMBL/GenBank/DDBJ databases">
        <authorList>
            <person name="Grouzdev D.S."/>
            <person name="Krutkina M.S."/>
            <person name="Tourova T.P."/>
            <person name="Nazina T.N."/>
        </authorList>
    </citation>
    <scope>NUCLEOTIDE SEQUENCE [LARGE SCALE GENOMIC DNA]</scope>
    <source>
        <strain evidence="5 6">435</strain>
    </source>
</reference>
<dbReference type="InterPro" id="IPR044946">
    <property type="entry name" value="Restrct_endonuc_typeI_TRD_sf"/>
</dbReference>
<keyword evidence="5" id="KW-0255">Endonuclease</keyword>
<dbReference type="Gene3D" id="3.90.220.20">
    <property type="entry name" value="DNA methylase specificity domains"/>
    <property type="match status" value="2"/>
</dbReference>
<feature type="domain" description="Type I restriction modification DNA specificity" evidence="4">
    <location>
        <begin position="7"/>
        <end position="81"/>
    </location>
</feature>
<evidence type="ECO:0000256" key="1">
    <source>
        <dbReference type="ARBA" id="ARBA00010923"/>
    </source>
</evidence>
<keyword evidence="2" id="KW-0680">Restriction system</keyword>
<dbReference type="GO" id="GO:0004519">
    <property type="term" value="F:endonuclease activity"/>
    <property type="evidence" value="ECO:0007669"/>
    <property type="project" value="UniProtKB-KW"/>
</dbReference>
<dbReference type="EMBL" id="RBWE01000001">
    <property type="protein sequence ID" value="RKO66500.1"/>
    <property type="molecule type" value="Genomic_DNA"/>
</dbReference>
<keyword evidence="3" id="KW-0238">DNA-binding</keyword>
<name>A0A494X0P7_9FIRM</name>
<evidence type="ECO:0000313" key="6">
    <source>
        <dbReference type="Proteomes" id="UP000271256"/>
    </source>
</evidence>
<evidence type="ECO:0000313" key="5">
    <source>
        <dbReference type="EMBL" id="RKO66500.1"/>
    </source>
</evidence>
<accession>A0A494X0P7</accession>
<comment type="caution">
    <text evidence="5">The sequence shown here is derived from an EMBL/GenBank/DDBJ whole genome shotgun (WGS) entry which is preliminary data.</text>
</comment>
<dbReference type="GO" id="GO:0003677">
    <property type="term" value="F:DNA binding"/>
    <property type="evidence" value="ECO:0007669"/>
    <property type="project" value="UniProtKB-KW"/>
</dbReference>
<gene>
    <name evidence="5" type="ORF">D7024_05755</name>
</gene>
<dbReference type="SUPFAM" id="SSF116734">
    <property type="entry name" value="DNA methylase specificity domain"/>
    <property type="match status" value="2"/>
</dbReference>
<dbReference type="CDD" id="cd17515">
    <property type="entry name" value="RMtype1_S_MjaORF132P_Sau1132ORF3780P-TRD1-CR1_like"/>
    <property type="match status" value="1"/>
</dbReference>
<dbReference type="Proteomes" id="UP000271256">
    <property type="component" value="Unassembled WGS sequence"/>
</dbReference>
<dbReference type="PANTHER" id="PTHR30408">
    <property type="entry name" value="TYPE-1 RESTRICTION ENZYME ECOKI SPECIFICITY PROTEIN"/>
    <property type="match status" value="1"/>
</dbReference>
<dbReference type="PANTHER" id="PTHR30408:SF12">
    <property type="entry name" value="TYPE I RESTRICTION ENZYME MJAVIII SPECIFICITY SUBUNIT"/>
    <property type="match status" value="1"/>
</dbReference>
<organism evidence="5 6">
    <name type="scientific">Desulfofundulus salinus</name>
    <dbReference type="NCBI Taxonomy" id="2419843"/>
    <lineage>
        <taxon>Bacteria</taxon>
        <taxon>Bacillati</taxon>
        <taxon>Bacillota</taxon>
        <taxon>Clostridia</taxon>
        <taxon>Eubacteriales</taxon>
        <taxon>Peptococcaceae</taxon>
        <taxon>Desulfofundulus</taxon>
    </lineage>
</organism>
<dbReference type="REBASE" id="292552">
    <property type="entry name" value="S.Dsa435ORF5750P"/>
</dbReference>
<keyword evidence="5" id="KW-0378">Hydrolase</keyword>